<dbReference type="Proteomes" id="UP001234989">
    <property type="component" value="Chromosome 10"/>
</dbReference>
<dbReference type="AlphaFoldDB" id="A0AAF0UW16"/>
<organism evidence="3 4">
    <name type="scientific">Solanum verrucosum</name>
    <dbReference type="NCBI Taxonomy" id="315347"/>
    <lineage>
        <taxon>Eukaryota</taxon>
        <taxon>Viridiplantae</taxon>
        <taxon>Streptophyta</taxon>
        <taxon>Embryophyta</taxon>
        <taxon>Tracheophyta</taxon>
        <taxon>Spermatophyta</taxon>
        <taxon>Magnoliopsida</taxon>
        <taxon>eudicotyledons</taxon>
        <taxon>Gunneridae</taxon>
        <taxon>Pentapetalae</taxon>
        <taxon>asterids</taxon>
        <taxon>lamiids</taxon>
        <taxon>Solanales</taxon>
        <taxon>Solanaceae</taxon>
        <taxon>Solanoideae</taxon>
        <taxon>Solaneae</taxon>
        <taxon>Solanum</taxon>
    </lineage>
</organism>
<evidence type="ECO:0000313" key="3">
    <source>
        <dbReference type="EMBL" id="WMV52333.1"/>
    </source>
</evidence>
<evidence type="ECO:0000313" key="4">
    <source>
        <dbReference type="Proteomes" id="UP001234989"/>
    </source>
</evidence>
<dbReference type="GO" id="GO:0004843">
    <property type="term" value="F:cysteine-type deubiquitinase activity"/>
    <property type="evidence" value="ECO:0007669"/>
    <property type="project" value="TreeGrafter"/>
</dbReference>
<comment type="similarity">
    <text evidence="1">Belongs to the peptidase C85 family.</text>
</comment>
<dbReference type="InterPro" id="IPR003323">
    <property type="entry name" value="OTU_dom"/>
</dbReference>
<protein>
    <recommendedName>
        <fullName evidence="2">OTU domain-containing protein</fullName>
    </recommendedName>
</protein>
<keyword evidence="4" id="KW-1185">Reference proteome</keyword>
<feature type="domain" description="OTU" evidence="2">
    <location>
        <begin position="33"/>
        <end position="157"/>
    </location>
</feature>
<dbReference type="SUPFAM" id="SSF54001">
    <property type="entry name" value="Cysteine proteinases"/>
    <property type="match status" value="1"/>
</dbReference>
<sequence>MDFPKCRPYNNNDIISAKSDQQRQRERLELYEFTEQEVSGDGNCQFRSISDQIYGSCENHKLVREQVVKQLKFYGELYEGFAAMEEYDEYLKRMSNCGEWGDNITLQAAADSYGVKIFVKDTDYIEILPQSDCDHKSNKMIYLSFYAELHYNSMYQYSAGETYGWA</sequence>
<gene>
    <name evidence="3" type="ORF">MTR67_045718</name>
</gene>
<evidence type="ECO:0000259" key="2">
    <source>
        <dbReference type="PROSITE" id="PS50802"/>
    </source>
</evidence>
<dbReference type="InterPro" id="IPR038765">
    <property type="entry name" value="Papain-like_cys_pep_sf"/>
</dbReference>
<dbReference type="PANTHER" id="PTHR12419:SF90">
    <property type="entry name" value="OS02G0819500 PROTEIN"/>
    <property type="match status" value="1"/>
</dbReference>
<accession>A0AAF0UW16</accession>
<dbReference type="PROSITE" id="PS50802">
    <property type="entry name" value="OTU"/>
    <property type="match status" value="1"/>
</dbReference>
<evidence type="ECO:0000256" key="1">
    <source>
        <dbReference type="ARBA" id="ARBA00010407"/>
    </source>
</evidence>
<dbReference type="Gene3D" id="3.90.70.80">
    <property type="match status" value="1"/>
</dbReference>
<dbReference type="GO" id="GO:0016579">
    <property type="term" value="P:protein deubiquitination"/>
    <property type="evidence" value="ECO:0007669"/>
    <property type="project" value="TreeGrafter"/>
</dbReference>
<dbReference type="CDD" id="cd22751">
    <property type="entry name" value="OTU_plant_OTU9-like"/>
    <property type="match status" value="1"/>
</dbReference>
<dbReference type="PANTHER" id="PTHR12419">
    <property type="entry name" value="OTU DOMAIN CONTAINING PROTEIN"/>
    <property type="match status" value="1"/>
</dbReference>
<dbReference type="Pfam" id="PF02338">
    <property type="entry name" value="OTU"/>
    <property type="match status" value="1"/>
</dbReference>
<dbReference type="InterPro" id="IPR050704">
    <property type="entry name" value="Peptidase_C85-like"/>
</dbReference>
<name>A0AAF0UW16_SOLVR</name>
<dbReference type="EMBL" id="CP133621">
    <property type="protein sequence ID" value="WMV52333.1"/>
    <property type="molecule type" value="Genomic_DNA"/>
</dbReference>
<reference evidence="3" key="1">
    <citation type="submission" date="2023-08" db="EMBL/GenBank/DDBJ databases">
        <title>A de novo genome assembly of Solanum verrucosum Schlechtendal, a Mexican diploid species geographically isolated from the other diploid A-genome species in potato relatives.</title>
        <authorList>
            <person name="Hosaka K."/>
        </authorList>
    </citation>
    <scope>NUCLEOTIDE SEQUENCE</scope>
    <source>
        <tissue evidence="3">Young leaves</tissue>
    </source>
</reference>
<proteinExistence type="inferred from homology"/>